<dbReference type="InterPro" id="IPR023772">
    <property type="entry name" value="DNA-bd_HTH_TetR-type_CS"/>
</dbReference>
<name>A0ABT0ZTU0_9PSEU</name>
<dbReference type="InterPro" id="IPR009057">
    <property type="entry name" value="Homeodomain-like_sf"/>
</dbReference>
<dbReference type="SUPFAM" id="SSF46689">
    <property type="entry name" value="Homeodomain-like"/>
    <property type="match status" value="2"/>
</dbReference>
<feature type="DNA-binding region" description="H-T-H motif" evidence="4">
    <location>
        <begin position="33"/>
        <end position="52"/>
    </location>
</feature>
<dbReference type="Gene3D" id="1.10.10.60">
    <property type="entry name" value="Homeodomain-like"/>
    <property type="match status" value="1"/>
</dbReference>
<gene>
    <name evidence="6" type="ORF">KDL28_03640</name>
</gene>
<dbReference type="PROSITE" id="PS50977">
    <property type="entry name" value="HTH_TETR_2"/>
    <property type="match status" value="2"/>
</dbReference>
<evidence type="ECO:0000256" key="3">
    <source>
        <dbReference type="ARBA" id="ARBA00023163"/>
    </source>
</evidence>
<feature type="DNA-binding region" description="H-T-H motif" evidence="4">
    <location>
        <begin position="226"/>
        <end position="245"/>
    </location>
</feature>
<dbReference type="InterPro" id="IPR050109">
    <property type="entry name" value="HTH-type_TetR-like_transc_reg"/>
</dbReference>
<keyword evidence="3" id="KW-0804">Transcription</keyword>
<keyword evidence="2 4" id="KW-0238">DNA-binding</keyword>
<evidence type="ECO:0000313" key="6">
    <source>
        <dbReference type="EMBL" id="MCO1654142.1"/>
    </source>
</evidence>
<dbReference type="PRINTS" id="PR00455">
    <property type="entry name" value="HTHTETR"/>
</dbReference>
<dbReference type="EMBL" id="JAGSOV010000009">
    <property type="protein sequence ID" value="MCO1654142.1"/>
    <property type="molecule type" value="Genomic_DNA"/>
</dbReference>
<keyword evidence="1" id="KW-0805">Transcription regulation</keyword>
<dbReference type="Pfam" id="PF00440">
    <property type="entry name" value="TetR_N"/>
    <property type="match status" value="2"/>
</dbReference>
<dbReference type="PROSITE" id="PS01081">
    <property type="entry name" value="HTH_TETR_1"/>
    <property type="match status" value="1"/>
</dbReference>
<evidence type="ECO:0000256" key="2">
    <source>
        <dbReference type="ARBA" id="ARBA00023125"/>
    </source>
</evidence>
<accession>A0ABT0ZTU0</accession>
<comment type="caution">
    <text evidence="6">The sequence shown here is derived from an EMBL/GenBank/DDBJ whole genome shotgun (WGS) entry which is preliminary data.</text>
</comment>
<evidence type="ECO:0000256" key="4">
    <source>
        <dbReference type="PROSITE-ProRule" id="PRU00335"/>
    </source>
</evidence>
<keyword evidence="7" id="KW-1185">Reference proteome</keyword>
<sequence length="384" mass="41390">MTQEGRTRPKDRRASILATAGVLFHRRGYVGTSLEDIAAELGITAPALYRHFRGKAALYTAALESNLVELERSVAASTSVDEIVRGLARVGVEHPTLGLLWSPDRRRRLVDPDGELARRISAVVDTVGARVHADATGELGRILARAALAAVSSTGFYSSPLSAEEQRRQLEEVVAAVLSFRPLDPLVTLPVHDEEPAPRSWATQKTALLDACASLVTRRGGYHAVSLDDIAAAAGVTAATVYQLFAGKPDLFAAVLRRVAQWVTAMLQQDSARATSPDEALQLTVASSLEFTARHPSWTGSLADELPNLPDEYQAEILALVQDYLDEWLALCVAIVPALPAEATRVRMRAVLAVIGDRALQAADLEVFSVSDTTVLVRRMLSTS</sequence>
<evidence type="ECO:0000313" key="7">
    <source>
        <dbReference type="Proteomes" id="UP001165283"/>
    </source>
</evidence>
<dbReference type="PANTHER" id="PTHR30055:SF234">
    <property type="entry name" value="HTH-TYPE TRANSCRIPTIONAL REGULATOR BETI"/>
    <property type="match status" value="1"/>
</dbReference>
<dbReference type="Proteomes" id="UP001165283">
    <property type="component" value="Unassembled WGS sequence"/>
</dbReference>
<dbReference type="InterPro" id="IPR001647">
    <property type="entry name" value="HTH_TetR"/>
</dbReference>
<feature type="domain" description="HTH tetR-type" evidence="5">
    <location>
        <begin position="202"/>
        <end position="263"/>
    </location>
</feature>
<dbReference type="PANTHER" id="PTHR30055">
    <property type="entry name" value="HTH-TYPE TRANSCRIPTIONAL REGULATOR RUTR"/>
    <property type="match status" value="1"/>
</dbReference>
<dbReference type="RefSeq" id="WP_252435748.1">
    <property type="nucleotide sequence ID" value="NZ_JAGSOV010000009.1"/>
</dbReference>
<reference evidence="6" key="1">
    <citation type="submission" date="2021-04" db="EMBL/GenBank/DDBJ databases">
        <title>Pseudonocardia sp. nov., isolated from sandy soil of mangrove forest.</title>
        <authorList>
            <person name="Zan Z."/>
            <person name="Huang R."/>
            <person name="Liu W."/>
        </authorList>
    </citation>
    <scope>NUCLEOTIDE SEQUENCE</scope>
    <source>
        <strain evidence="6">S2-4</strain>
    </source>
</reference>
<feature type="domain" description="HTH tetR-type" evidence="5">
    <location>
        <begin position="10"/>
        <end position="70"/>
    </location>
</feature>
<protein>
    <submittedName>
        <fullName evidence="6">Helix-turn-helix transcriptional regulator</fullName>
    </submittedName>
</protein>
<proteinExistence type="predicted"/>
<dbReference type="Gene3D" id="1.10.357.10">
    <property type="entry name" value="Tetracycline Repressor, domain 2"/>
    <property type="match status" value="2"/>
</dbReference>
<organism evidence="6 7">
    <name type="scientific">Pseudonocardia humida</name>
    <dbReference type="NCBI Taxonomy" id="2800819"/>
    <lineage>
        <taxon>Bacteria</taxon>
        <taxon>Bacillati</taxon>
        <taxon>Actinomycetota</taxon>
        <taxon>Actinomycetes</taxon>
        <taxon>Pseudonocardiales</taxon>
        <taxon>Pseudonocardiaceae</taxon>
        <taxon>Pseudonocardia</taxon>
    </lineage>
</organism>
<evidence type="ECO:0000256" key="1">
    <source>
        <dbReference type="ARBA" id="ARBA00023015"/>
    </source>
</evidence>
<evidence type="ECO:0000259" key="5">
    <source>
        <dbReference type="PROSITE" id="PS50977"/>
    </source>
</evidence>